<sequence length="142" mass="15924">MVTQEASCKFQNARSRSLATFGATLPSDQGCMTSGLPQQTDGHSIVAIPRCHFPCKEFHRTRFDELFRRLSLAAWRSGPSYKKAQHVFHHRLGAYRKAQQVTHFVQDTTTVWSFVSTLDARNVFISTGSNRAGTVHAVALRT</sequence>
<accession>A0ACC0WXN3</accession>
<organism evidence="1 2">
    <name type="scientific">Peronosclerospora sorghi</name>
    <dbReference type="NCBI Taxonomy" id="230839"/>
    <lineage>
        <taxon>Eukaryota</taxon>
        <taxon>Sar</taxon>
        <taxon>Stramenopiles</taxon>
        <taxon>Oomycota</taxon>
        <taxon>Peronosporomycetes</taxon>
        <taxon>Peronosporales</taxon>
        <taxon>Peronosporaceae</taxon>
        <taxon>Peronosclerospora</taxon>
    </lineage>
</organism>
<reference evidence="1 2" key="1">
    <citation type="journal article" date="2022" name="bioRxiv">
        <title>The genome of the oomycete Peronosclerospora sorghi, a cosmopolitan pathogen of maize and sorghum, is inflated with dispersed pseudogenes.</title>
        <authorList>
            <person name="Fletcher K."/>
            <person name="Martin F."/>
            <person name="Isakeit T."/>
            <person name="Cavanaugh K."/>
            <person name="Magill C."/>
            <person name="Michelmore R."/>
        </authorList>
    </citation>
    <scope>NUCLEOTIDE SEQUENCE [LARGE SCALE GENOMIC DNA]</scope>
    <source>
        <strain evidence="1">P6</strain>
    </source>
</reference>
<proteinExistence type="predicted"/>
<gene>
    <name evidence="1" type="ORF">PsorP6_000666</name>
</gene>
<evidence type="ECO:0000313" key="1">
    <source>
        <dbReference type="EMBL" id="KAI9922623.1"/>
    </source>
</evidence>
<comment type="caution">
    <text evidence="1">The sequence shown here is derived from an EMBL/GenBank/DDBJ whole genome shotgun (WGS) entry which is preliminary data.</text>
</comment>
<name>A0ACC0WXN3_9STRA</name>
<keyword evidence="2" id="KW-1185">Reference proteome</keyword>
<protein>
    <submittedName>
        <fullName evidence="1">Uncharacterized protein</fullName>
    </submittedName>
</protein>
<evidence type="ECO:0000313" key="2">
    <source>
        <dbReference type="Proteomes" id="UP001163321"/>
    </source>
</evidence>
<dbReference type="Proteomes" id="UP001163321">
    <property type="component" value="Chromosome 1"/>
</dbReference>
<dbReference type="EMBL" id="CM047580">
    <property type="protein sequence ID" value="KAI9922623.1"/>
    <property type="molecule type" value="Genomic_DNA"/>
</dbReference>